<evidence type="ECO:0000313" key="4">
    <source>
        <dbReference type="EMBL" id="KAK8887680.1"/>
    </source>
</evidence>
<organism evidence="4 5">
    <name type="scientific">Tritrichomonas musculus</name>
    <dbReference type="NCBI Taxonomy" id="1915356"/>
    <lineage>
        <taxon>Eukaryota</taxon>
        <taxon>Metamonada</taxon>
        <taxon>Parabasalia</taxon>
        <taxon>Tritrichomonadida</taxon>
        <taxon>Tritrichomonadidae</taxon>
        <taxon>Tritrichomonas</taxon>
    </lineage>
</organism>
<dbReference type="PANTHER" id="PTHR10695">
    <property type="entry name" value="DEPHOSPHO-COA KINASE-RELATED"/>
    <property type="match status" value="1"/>
</dbReference>
<dbReference type="HAMAP" id="MF_00376">
    <property type="entry name" value="Dephospho_CoA_kinase"/>
    <property type="match status" value="1"/>
</dbReference>
<accession>A0ABR2K991</accession>
<keyword evidence="4" id="KW-0808">Transferase</keyword>
<protein>
    <submittedName>
        <fullName evidence="4">Dephospho-CoA kinase cab5</fullName>
    </submittedName>
</protein>
<dbReference type="CDD" id="cd02022">
    <property type="entry name" value="DPCK"/>
    <property type="match status" value="1"/>
</dbReference>
<sequence length="231" mass="26884">MKLIVLTGGIACGKTTVGDYLQQYYNIPIIDSDKITYQLQRPGGSAYAKIVKVFGDKYLNSDKTINRKKLGDLVFHDFSERRKLNHIVHPLVLRTIFCETIKCWFSREPIVVVDVPLFFEIHMKPKFFDEVVTVAVKPEVQIERLMKRNNFSLETAESRIKSQIPIEKKCKQSTFVINNEGSKEETKKQVDSLIKKLRSENQIFTRYPDPIFLLFLLLLIIVVIVFITKRR</sequence>
<dbReference type="InterPro" id="IPR001977">
    <property type="entry name" value="Depp_CoAkinase"/>
</dbReference>
<dbReference type="InterPro" id="IPR027417">
    <property type="entry name" value="P-loop_NTPase"/>
</dbReference>
<evidence type="ECO:0000313" key="5">
    <source>
        <dbReference type="Proteomes" id="UP001470230"/>
    </source>
</evidence>
<proteinExistence type="inferred from homology"/>
<name>A0ABR2K991_9EUKA</name>
<comment type="caution">
    <text evidence="4">The sequence shown here is derived from an EMBL/GenBank/DDBJ whole genome shotgun (WGS) entry which is preliminary data.</text>
</comment>
<keyword evidence="5" id="KW-1185">Reference proteome</keyword>
<dbReference type="PROSITE" id="PS51219">
    <property type="entry name" value="DPCK"/>
    <property type="match status" value="1"/>
</dbReference>
<keyword evidence="3" id="KW-0812">Transmembrane</keyword>
<keyword evidence="4" id="KW-0418">Kinase</keyword>
<dbReference type="PANTHER" id="PTHR10695:SF46">
    <property type="entry name" value="BIFUNCTIONAL COENZYME A SYNTHASE-RELATED"/>
    <property type="match status" value="1"/>
</dbReference>
<dbReference type="EMBL" id="JAPFFF010000006">
    <property type="protein sequence ID" value="KAK8887680.1"/>
    <property type="molecule type" value="Genomic_DNA"/>
</dbReference>
<dbReference type="SUPFAM" id="SSF52540">
    <property type="entry name" value="P-loop containing nucleoside triphosphate hydrolases"/>
    <property type="match status" value="1"/>
</dbReference>
<keyword evidence="1" id="KW-0547">Nucleotide-binding</keyword>
<dbReference type="Gene3D" id="3.40.50.300">
    <property type="entry name" value="P-loop containing nucleotide triphosphate hydrolases"/>
    <property type="match status" value="1"/>
</dbReference>
<dbReference type="NCBIfam" id="TIGR00152">
    <property type="entry name" value="dephospho-CoA kinase"/>
    <property type="match status" value="1"/>
</dbReference>
<dbReference type="GO" id="GO:0016301">
    <property type="term" value="F:kinase activity"/>
    <property type="evidence" value="ECO:0007669"/>
    <property type="project" value="UniProtKB-KW"/>
</dbReference>
<dbReference type="Pfam" id="PF01121">
    <property type="entry name" value="CoaE"/>
    <property type="match status" value="1"/>
</dbReference>
<evidence type="ECO:0000256" key="3">
    <source>
        <dbReference type="SAM" id="Phobius"/>
    </source>
</evidence>
<evidence type="ECO:0000256" key="2">
    <source>
        <dbReference type="ARBA" id="ARBA00022840"/>
    </source>
</evidence>
<evidence type="ECO:0000256" key="1">
    <source>
        <dbReference type="ARBA" id="ARBA00022741"/>
    </source>
</evidence>
<feature type="transmembrane region" description="Helical" evidence="3">
    <location>
        <begin position="211"/>
        <end position="228"/>
    </location>
</feature>
<dbReference type="Proteomes" id="UP001470230">
    <property type="component" value="Unassembled WGS sequence"/>
</dbReference>
<keyword evidence="3" id="KW-1133">Transmembrane helix</keyword>
<reference evidence="4 5" key="1">
    <citation type="submission" date="2024-04" db="EMBL/GenBank/DDBJ databases">
        <title>Tritrichomonas musculus Genome.</title>
        <authorList>
            <person name="Alves-Ferreira E."/>
            <person name="Grigg M."/>
            <person name="Lorenzi H."/>
            <person name="Galac M."/>
        </authorList>
    </citation>
    <scope>NUCLEOTIDE SEQUENCE [LARGE SCALE GENOMIC DNA]</scope>
    <source>
        <strain evidence="4 5">EAF2021</strain>
    </source>
</reference>
<gene>
    <name evidence="4" type="ORF">M9Y10_038733</name>
</gene>
<keyword evidence="3" id="KW-0472">Membrane</keyword>
<keyword evidence="2" id="KW-0067">ATP-binding</keyword>